<reference evidence="1" key="1">
    <citation type="submission" date="2019-08" db="EMBL/GenBank/DDBJ databases">
        <title>Reference gene set and small RNA set construction with multiple tissues from Davidia involucrata Baill.</title>
        <authorList>
            <person name="Yang H."/>
            <person name="Zhou C."/>
            <person name="Li G."/>
            <person name="Wang J."/>
            <person name="Gao P."/>
            <person name="Wang M."/>
            <person name="Wang R."/>
            <person name="Zhao Y."/>
        </authorList>
    </citation>
    <scope>NUCLEOTIDE SEQUENCE</scope>
    <source>
        <tissue evidence="1">Mixed with DoveR01_LX</tissue>
    </source>
</reference>
<protein>
    <submittedName>
        <fullName evidence="1">Uncharacterized protein</fullName>
    </submittedName>
</protein>
<proteinExistence type="predicted"/>
<gene>
    <name evidence="1" type="ORF">Din_001707</name>
</gene>
<sequence>MNVIIEDEGSSVNNITATINFPKLHELLLSSLEELKSFYSGEIVCDSMRTITIWGCKELRRLPIRFLVNAQQQQPLITPSVLNIVAHQEWWDSVELDNPQAKTVLQQTAQFDWRR</sequence>
<dbReference type="AlphaFoldDB" id="A0A5B6YLM5"/>
<evidence type="ECO:0000313" key="1">
    <source>
        <dbReference type="EMBL" id="MPA32266.1"/>
    </source>
</evidence>
<dbReference type="EMBL" id="GHES01001707">
    <property type="protein sequence ID" value="MPA32266.1"/>
    <property type="molecule type" value="Transcribed_RNA"/>
</dbReference>
<accession>A0A5B6YLM5</accession>
<organism evidence="1">
    <name type="scientific">Davidia involucrata</name>
    <name type="common">Dove tree</name>
    <dbReference type="NCBI Taxonomy" id="16924"/>
    <lineage>
        <taxon>Eukaryota</taxon>
        <taxon>Viridiplantae</taxon>
        <taxon>Streptophyta</taxon>
        <taxon>Embryophyta</taxon>
        <taxon>Tracheophyta</taxon>
        <taxon>Spermatophyta</taxon>
        <taxon>Magnoliopsida</taxon>
        <taxon>eudicotyledons</taxon>
        <taxon>Gunneridae</taxon>
        <taxon>Pentapetalae</taxon>
        <taxon>asterids</taxon>
        <taxon>Cornales</taxon>
        <taxon>Nyssaceae</taxon>
        <taxon>Davidia</taxon>
    </lineage>
</organism>
<name>A0A5B6YLM5_DAVIN</name>